<dbReference type="Pfam" id="PF14525">
    <property type="entry name" value="AraC_binding_2"/>
    <property type="match status" value="1"/>
</dbReference>
<protein>
    <submittedName>
        <fullName evidence="5">AraC-like DNA-binding protein</fullName>
    </submittedName>
</protein>
<dbReference type="EMBL" id="JACHJN010000005">
    <property type="protein sequence ID" value="MBB5957265.1"/>
    <property type="molecule type" value="Genomic_DNA"/>
</dbReference>
<comment type="caution">
    <text evidence="5">The sequence shown here is derived from an EMBL/GenBank/DDBJ whole genome shotgun (WGS) entry which is preliminary data.</text>
</comment>
<dbReference type="Gene3D" id="1.10.10.60">
    <property type="entry name" value="Homeodomain-like"/>
    <property type="match status" value="1"/>
</dbReference>
<dbReference type="Pfam" id="PF12833">
    <property type="entry name" value="HTH_18"/>
    <property type="match status" value="1"/>
</dbReference>
<dbReference type="RefSeq" id="WP_246440454.1">
    <property type="nucleotide sequence ID" value="NZ_JACHJN010000005.1"/>
</dbReference>
<evidence type="ECO:0000313" key="6">
    <source>
        <dbReference type="Proteomes" id="UP000547510"/>
    </source>
</evidence>
<dbReference type="AlphaFoldDB" id="A0A841CMN7"/>
<dbReference type="PROSITE" id="PS01124">
    <property type="entry name" value="HTH_ARAC_FAMILY_2"/>
    <property type="match status" value="1"/>
</dbReference>
<dbReference type="SMART" id="SM00342">
    <property type="entry name" value="HTH_ARAC"/>
    <property type="match status" value="1"/>
</dbReference>
<dbReference type="InterPro" id="IPR035418">
    <property type="entry name" value="AraC-bd_2"/>
</dbReference>
<reference evidence="5 6" key="1">
    <citation type="submission" date="2020-08" db="EMBL/GenBank/DDBJ databases">
        <title>Genomic Encyclopedia of Type Strains, Phase III (KMG-III): the genomes of soil and plant-associated and newly described type strains.</title>
        <authorList>
            <person name="Whitman W."/>
        </authorList>
    </citation>
    <scope>NUCLEOTIDE SEQUENCE [LARGE SCALE GENOMIC DNA]</scope>
    <source>
        <strain evidence="5 6">CECT 8640</strain>
    </source>
</reference>
<dbReference type="Proteomes" id="UP000547510">
    <property type="component" value="Unassembled WGS sequence"/>
</dbReference>
<dbReference type="GO" id="GO:0003700">
    <property type="term" value="F:DNA-binding transcription factor activity"/>
    <property type="evidence" value="ECO:0007669"/>
    <property type="project" value="InterPro"/>
</dbReference>
<dbReference type="SUPFAM" id="SSF46689">
    <property type="entry name" value="Homeodomain-like"/>
    <property type="match status" value="2"/>
</dbReference>
<dbReference type="InterPro" id="IPR050204">
    <property type="entry name" value="AraC_XylS_family_regulators"/>
</dbReference>
<gene>
    <name evidence="5" type="ORF">FHS29_003858</name>
</gene>
<dbReference type="PROSITE" id="PS00041">
    <property type="entry name" value="HTH_ARAC_FAMILY_1"/>
    <property type="match status" value="1"/>
</dbReference>
<dbReference type="InterPro" id="IPR018062">
    <property type="entry name" value="HTH_AraC-typ_CS"/>
</dbReference>
<dbReference type="InterPro" id="IPR018060">
    <property type="entry name" value="HTH_AraC"/>
</dbReference>
<accession>A0A841CMN7</accession>
<organism evidence="5 6">
    <name type="scientific">Saccharothrix tamanrassetensis</name>
    <dbReference type="NCBI Taxonomy" id="1051531"/>
    <lineage>
        <taxon>Bacteria</taxon>
        <taxon>Bacillati</taxon>
        <taxon>Actinomycetota</taxon>
        <taxon>Actinomycetes</taxon>
        <taxon>Pseudonocardiales</taxon>
        <taxon>Pseudonocardiaceae</taxon>
        <taxon>Saccharothrix</taxon>
    </lineage>
</organism>
<feature type="domain" description="HTH araC/xylS-type" evidence="4">
    <location>
        <begin position="224"/>
        <end position="325"/>
    </location>
</feature>
<sequence>MGVLERFAVLSSPDLDEFRHSVSRFLTPHRLTPLTSGKAGVRTDLSKASVGPVSLVYCRNRGVELGVHLTDHVDYYDINLALHGRNRVVFGRDEVVVDGSRAAVISPRMRVDMRLSDDYRQLHVRVERQALTDHLEAMLGRSAPAVIRFEPEMDLTGPAAGAWLRTVRLLLQDLDQPEGLAERSLGAAPWANLLMTGLLLAQPNNYSPQLERTDAGPRLLAPVRRAMELIERDPSGDLSVERLARAVRTTPRSLQRHFRSALGVSPHEYVQQVRLARVHEELCVAEPRSVTVTEVALRWGFNHVPRFAGLYRKRYGMNPSQTLRDVF</sequence>
<keyword evidence="6" id="KW-1185">Reference proteome</keyword>
<evidence type="ECO:0000256" key="2">
    <source>
        <dbReference type="ARBA" id="ARBA00023125"/>
    </source>
</evidence>
<keyword evidence="1" id="KW-0805">Transcription regulation</keyword>
<proteinExistence type="predicted"/>
<dbReference type="PANTHER" id="PTHR46796">
    <property type="entry name" value="HTH-TYPE TRANSCRIPTIONAL ACTIVATOR RHAS-RELATED"/>
    <property type="match status" value="1"/>
</dbReference>
<dbReference type="PANTHER" id="PTHR46796:SF12">
    <property type="entry name" value="HTH-TYPE DNA-BINDING TRANSCRIPTIONAL ACTIVATOR EUTR"/>
    <property type="match status" value="1"/>
</dbReference>
<dbReference type="GO" id="GO:0043565">
    <property type="term" value="F:sequence-specific DNA binding"/>
    <property type="evidence" value="ECO:0007669"/>
    <property type="project" value="InterPro"/>
</dbReference>
<evidence type="ECO:0000256" key="3">
    <source>
        <dbReference type="ARBA" id="ARBA00023163"/>
    </source>
</evidence>
<evidence type="ECO:0000313" key="5">
    <source>
        <dbReference type="EMBL" id="MBB5957265.1"/>
    </source>
</evidence>
<evidence type="ECO:0000259" key="4">
    <source>
        <dbReference type="PROSITE" id="PS01124"/>
    </source>
</evidence>
<keyword evidence="2 5" id="KW-0238">DNA-binding</keyword>
<keyword evidence="3" id="KW-0804">Transcription</keyword>
<dbReference type="InterPro" id="IPR009057">
    <property type="entry name" value="Homeodomain-like_sf"/>
</dbReference>
<name>A0A841CMN7_9PSEU</name>
<evidence type="ECO:0000256" key="1">
    <source>
        <dbReference type="ARBA" id="ARBA00023015"/>
    </source>
</evidence>